<dbReference type="InterPro" id="IPR021251">
    <property type="entry name" value="DUF2793"/>
</dbReference>
<keyword evidence="2" id="KW-1185">Reference proteome</keyword>
<proteinExistence type="predicted"/>
<reference evidence="1 2" key="1">
    <citation type="submission" date="2023-04" db="EMBL/GenBank/DDBJ databases">
        <title>Marinoamorphus aggregata gen. nov., sp. Nov., isolate from tissue of brittle star Ophioplocus japonicus.</title>
        <authorList>
            <person name="Kawano K."/>
            <person name="Sawayama S."/>
            <person name="Nakagawa S."/>
        </authorList>
    </citation>
    <scope>NUCLEOTIDE SEQUENCE [LARGE SCALE GENOMIC DNA]</scope>
    <source>
        <strain evidence="1 2">NKW23</strain>
    </source>
</reference>
<evidence type="ECO:0000313" key="2">
    <source>
        <dbReference type="Proteomes" id="UP001239909"/>
    </source>
</evidence>
<dbReference type="EMBL" id="BSYI01000002">
    <property type="protein sequence ID" value="GMG81242.1"/>
    <property type="molecule type" value="Genomic_DNA"/>
</dbReference>
<gene>
    <name evidence="1" type="ORF">LNKW23_04540</name>
</gene>
<organism evidence="1 2">
    <name type="scientific">Paralimibaculum aggregatum</name>
    <dbReference type="NCBI Taxonomy" id="3036245"/>
    <lineage>
        <taxon>Bacteria</taxon>
        <taxon>Pseudomonadati</taxon>
        <taxon>Pseudomonadota</taxon>
        <taxon>Alphaproteobacteria</taxon>
        <taxon>Rhodobacterales</taxon>
        <taxon>Paracoccaceae</taxon>
        <taxon>Paralimibaculum</taxon>
    </lineage>
</organism>
<protein>
    <submittedName>
        <fullName evidence="1">DUF2793 domain-containing protein</fullName>
    </submittedName>
</protein>
<dbReference type="Proteomes" id="UP001239909">
    <property type="component" value="Unassembled WGS sequence"/>
</dbReference>
<accession>A0ABQ6LCZ8</accession>
<dbReference type="Pfam" id="PF10983">
    <property type="entry name" value="DUF2793"/>
    <property type="match status" value="1"/>
</dbReference>
<name>A0ABQ6LCZ8_9RHOB</name>
<dbReference type="RefSeq" id="WP_285669896.1">
    <property type="nucleotide sequence ID" value="NZ_BSYI01000002.1"/>
</dbReference>
<sequence>MSETARFGLTLLEAAQAQKHVTVNEALARLDALAAFHVEEIGLAAPPAGPAEGTVWPVGSGAGGDWAGQDGRLAIRLNGGWDFAEARDGMRVWNAATGSLWLRSGGAWIEGGLAVGPGGAGLAARVAETELALAGASSSAPAAIPDKAVVIGVSARVTAAITGASGWQLGVPGAADRYGSGFGTAAGSWAEGVTGQPQAYYGGTPLLATALGGDFTGGTLRLAVHYLAISAPL</sequence>
<evidence type="ECO:0000313" key="1">
    <source>
        <dbReference type="EMBL" id="GMG81242.1"/>
    </source>
</evidence>
<comment type="caution">
    <text evidence="1">The sequence shown here is derived from an EMBL/GenBank/DDBJ whole genome shotgun (WGS) entry which is preliminary data.</text>
</comment>